<dbReference type="SUPFAM" id="SSF52540">
    <property type="entry name" value="P-loop containing nucleoside triphosphate hydrolases"/>
    <property type="match status" value="1"/>
</dbReference>
<dbReference type="Pfam" id="PF13635">
    <property type="entry name" value="DUF4143"/>
    <property type="match status" value="1"/>
</dbReference>
<organism evidence="3">
    <name type="scientific">uncultured spirochete</name>
    <dbReference type="NCBI Taxonomy" id="156406"/>
    <lineage>
        <taxon>Bacteria</taxon>
        <taxon>Pseudomonadati</taxon>
        <taxon>Spirochaetota</taxon>
        <taxon>Spirochaetia</taxon>
        <taxon>Spirochaetales</taxon>
        <taxon>environmental samples</taxon>
    </lineage>
</organism>
<feature type="domain" description="AAA" evidence="1">
    <location>
        <begin position="24"/>
        <end position="134"/>
    </location>
</feature>
<proteinExistence type="predicted"/>
<dbReference type="EMBL" id="FWDO01000005">
    <property type="protein sequence ID" value="SLM18681.1"/>
    <property type="molecule type" value="Genomic_DNA"/>
</dbReference>
<protein>
    <recommendedName>
        <fullName evidence="4">ATPase</fullName>
    </recommendedName>
</protein>
<accession>A0A3P3XQT4</accession>
<reference evidence="3" key="1">
    <citation type="submission" date="2017-02" db="EMBL/GenBank/DDBJ databases">
        <authorList>
            <person name="Regsiter A."/>
            <person name="William W."/>
        </authorList>
    </citation>
    <scope>NUCLEOTIDE SEQUENCE</scope>
    <source>
        <strain evidence="3">BdmA 4</strain>
    </source>
</reference>
<evidence type="ECO:0000259" key="2">
    <source>
        <dbReference type="Pfam" id="PF13635"/>
    </source>
</evidence>
<gene>
    <name evidence="3" type="ORF">SPIRO4BDMA_50196</name>
</gene>
<feature type="domain" description="DUF4143" evidence="2">
    <location>
        <begin position="179"/>
        <end position="330"/>
    </location>
</feature>
<evidence type="ECO:0000313" key="3">
    <source>
        <dbReference type="EMBL" id="SLM18681.1"/>
    </source>
</evidence>
<dbReference type="PANTHER" id="PTHR43566:SF1">
    <property type="entry name" value="AAA+ ATPASE DOMAIN-CONTAINING PROTEIN"/>
    <property type="match status" value="1"/>
</dbReference>
<name>A0A3P3XQT4_9SPIR</name>
<evidence type="ECO:0000259" key="1">
    <source>
        <dbReference type="Pfam" id="PF13173"/>
    </source>
</evidence>
<dbReference type="PANTHER" id="PTHR43566">
    <property type="entry name" value="CONSERVED PROTEIN"/>
    <property type="match status" value="1"/>
</dbReference>
<evidence type="ECO:0008006" key="4">
    <source>
        <dbReference type="Google" id="ProtNLM"/>
    </source>
</evidence>
<dbReference type="AlphaFoldDB" id="A0A3P3XQT4"/>
<dbReference type="InterPro" id="IPR041682">
    <property type="entry name" value="AAA_14"/>
</dbReference>
<dbReference type="InterPro" id="IPR025420">
    <property type="entry name" value="DUF4143"/>
</dbReference>
<dbReference type="Pfam" id="PF13173">
    <property type="entry name" value="AAA_14"/>
    <property type="match status" value="1"/>
</dbReference>
<dbReference type="InterPro" id="IPR027417">
    <property type="entry name" value="P-loop_NTPase"/>
</dbReference>
<sequence>MGYTLAMIRRQYWEERIHSLWKSRSIVWLSGVRRVGKTVLCKSIEGIRYFDCELPSTRREMEDPEGFLKSIGSGMIALDEIHRLGDPAPLLKIAADHFPDIRIVATGSSTLGASAKFRDTLAGRKLELRLTPLCEKDNSFPGYGDRNRRFLNGGLPGFFLADTRDDREYSEWMEAFWARDILELFRLERRASFLKFAELLLAQSGGQFNAASFAASCGVSRPTIMNYLGILEATHLVRVVRPYHGGGSREITATPRVYGFDTGFIAWSQGLHEIPAKEKGFFWEHLVLNEMDAGLRDDTPLTWRDKEGHEVDFIWAPRGAEPSAIEVKWSTGAFEPAGIRAFRALHPKGRNFVVAADLEHPYERDVGGLRVIFCPLGELIPQLLTKSAE</sequence>